<accession>X0TB22</accession>
<proteinExistence type="predicted"/>
<reference evidence="1" key="1">
    <citation type="journal article" date="2014" name="Front. Microbiol.">
        <title>High frequency of phylogenetically diverse reductive dehalogenase-homologous genes in deep subseafloor sedimentary metagenomes.</title>
        <authorList>
            <person name="Kawai M."/>
            <person name="Futagami T."/>
            <person name="Toyoda A."/>
            <person name="Takaki Y."/>
            <person name="Nishi S."/>
            <person name="Hori S."/>
            <person name="Arai W."/>
            <person name="Tsubouchi T."/>
            <person name="Morono Y."/>
            <person name="Uchiyama I."/>
            <person name="Ito T."/>
            <person name="Fujiyama A."/>
            <person name="Inagaki F."/>
            <person name="Takami H."/>
        </authorList>
    </citation>
    <scope>NUCLEOTIDE SEQUENCE</scope>
    <source>
        <strain evidence="1">Expedition CK06-06</strain>
    </source>
</reference>
<feature type="non-terminal residue" evidence="1">
    <location>
        <position position="1"/>
    </location>
</feature>
<dbReference type="EMBL" id="BARS01005428">
    <property type="protein sequence ID" value="GAF73275.1"/>
    <property type="molecule type" value="Genomic_DNA"/>
</dbReference>
<evidence type="ECO:0000313" key="1">
    <source>
        <dbReference type="EMBL" id="GAF73275.1"/>
    </source>
</evidence>
<name>X0TB22_9ZZZZ</name>
<gene>
    <name evidence="1" type="ORF">S01H1_10647</name>
</gene>
<sequence length="37" mass="4156">KRWASGLAMRWFGCTNIRVRACDENGDPTGDTVEQTL</sequence>
<comment type="caution">
    <text evidence="1">The sequence shown here is derived from an EMBL/GenBank/DDBJ whole genome shotgun (WGS) entry which is preliminary data.</text>
</comment>
<dbReference type="AlphaFoldDB" id="X0TB22"/>
<protein>
    <submittedName>
        <fullName evidence="1">Uncharacterized protein</fullName>
    </submittedName>
</protein>
<organism evidence="1">
    <name type="scientific">marine sediment metagenome</name>
    <dbReference type="NCBI Taxonomy" id="412755"/>
    <lineage>
        <taxon>unclassified sequences</taxon>
        <taxon>metagenomes</taxon>
        <taxon>ecological metagenomes</taxon>
    </lineage>
</organism>